<dbReference type="GO" id="GO:0005829">
    <property type="term" value="C:cytosol"/>
    <property type="evidence" value="ECO:0007669"/>
    <property type="project" value="TreeGrafter"/>
</dbReference>
<dbReference type="CDD" id="cd00383">
    <property type="entry name" value="trans_reg_C"/>
    <property type="match status" value="1"/>
</dbReference>
<evidence type="ECO:0000256" key="3">
    <source>
        <dbReference type="ARBA" id="ARBA00023012"/>
    </source>
</evidence>
<organism evidence="12 13">
    <name type="scientific">Oxobacter pfennigii</name>
    <dbReference type="NCBI Taxonomy" id="36849"/>
    <lineage>
        <taxon>Bacteria</taxon>
        <taxon>Bacillati</taxon>
        <taxon>Bacillota</taxon>
        <taxon>Clostridia</taxon>
        <taxon>Eubacteriales</taxon>
        <taxon>Clostridiaceae</taxon>
        <taxon>Oxobacter</taxon>
    </lineage>
</organism>
<comment type="caution">
    <text evidence="12">The sequence shown here is derived from an EMBL/GenBank/DDBJ whole genome shotgun (WGS) entry which is preliminary data.</text>
</comment>
<dbReference type="Gene3D" id="3.40.50.2300">
    <property type="match status" value="1"/>
</dbReference>
<dbReference type="InterPro" id="IPR001867">
    <property type="entry name" value="OmpR/PhoB-type_DNA-bd"/>
</dbReference>
<evidence type="ECO:0000313" key="13">
    <source>
        <dbReference type="Proteomes" id="UP000050326"/>
    </source>
</evidence>
<dbReference type="GO" id="GO:0006355">
    <property type="term" value="P:regulation of DNA-templated transcription"/>
    <property type="evidence" value="ECO:0007669"/>
    <property type="project" value="InterPro"/>
</dbReference>
<dbReference type="InterPro" id="IPR001789">
    <property type="entry name" value="Sig_transdc_resp-reg_receiver"/>
</dbReference>
<evidence type="ECO:0000256" key="4">
    <source>
        <dbReference type="ARBA" id="ARBA00023015"/>
    </source>
</evidence>
<dbReference type="STRING" id="36849.OXPF_34150"/>
<accession>A0A0N8NSU2</accession>
<feature type="domain" description="OmpR/PhoB-type" evidence="11">
    <location>
        <begin position="124"/>
        <end position="223"/>
    </location>
</feature>
<dbReference type="SMART" id="SM00862">
    <property type="entry name" value="Trans_reg_C"/>
    <property type="match status" value="1"/>
</dbReference>
<dbReference type="GO" id="GO:0032993">
    <property type="term" value="C:protein-DNA complex"/>
    <property type="evidence" value="ECO:0007669"/>
    <property type="project" value="TreeGrafter"/>
</dbReference>
<dbReference type="GO" id="GO:0000976">
    <property type="term" value="F:transcription cis-regulatory region binding"/>
    <property type="evidence" value="ECO:0007669"/>
    <property type="project" value="TreeGrafter"/>
</dbReference>
<dbReference type="SMART" id="SM00448">
    <property type="entry name" value="REC"/>
    <property type="match status" value="1"/>
</dbReference>
<reference evidence="12 13" key="1">
    <citation type="submission" date="2015-09" db="EMBL/GenBank/DDBJ databases">
        <title>Genome sequence of Oxobacter pfennigii DSM 3222.</title>
        <authorList>
            <person name="Poehlein A."/>
            <person name="Bengelsdorf F.R."/>
            <person name="Schiel-Bengelsdorf B."/>
            <person name="Duerre P."/>
            <person name="Daniel R."/>
        </authorList>
    </citation>
    <scope>NUCLEOTIDE SEQUENCE [LARGE SCALE GENOMIC DNA]</scope>
    <source>
        <strain evidence="12 13">DSM 3222</strain>
    </source>
</reference>
<dbReference type="SUPFAM" id="SSF52172">
    <property type="entry name" value="CheY-like"/>
    <property type="match status" value="1"/>
</dbReference>
<dbReference type="SUPFAM" id="SSF46894">
    <property type="entry name" value="C-terminal effector domain of the bipartite response regulators"/>
    <property type="match status" value="1"/>
</dbReference>
<name>A0A0N8NSU2_9CLOT</name>
<keyword evidence="5 9" id="KW-0238">DNA-binding</keyword>
<keyword evidence="6" id="KW-0804">Transcription</keyword>
<dbReference type="InterPro" id="IPR039420">
    <property type="entry name" value="WalR-like"/>
</dbReference>
<dbReference type="PROSITE" id="PS51755">
    <property type="entry name" value="OMPR_PHOB"/>
    <property type="match status" value="1"/>
</dbReference>
<dbReference type="RefSeq" id="WP_054876412.1">
    <property type="nucleotide sequence ID" value="NZ_LKET01000045.1"/>
</dbReference>
<keyword evidence="3" id="KW-0902">Two-component regulatory system</keyword>
<dbReference type="InterPro" id="IPR011006">
    <property type="entry name" value="CheY-like_superfamily"/>
</dbReference>
<evidence type="ECO:0000313" key="12">
    <source>
        <dbReference type="EMBL" id="KPU42984.1"/>
    </source>
</evidence>
<evidence type="ECO:0000256" key="9">
    <source>
        <dbReference type="PROSITE-ProRule" id="PRU01091"/>
    </source>
</evidence>
<dbReference type="PROSITE" id="PS50110">
    <property type="entry name" value="RESPONSE_REGULATORY"/>
    <property type="match status" value="1"/>
</dbReference>
<dbReference type="FunFam" id="1.10.10.10:FF:000018">
    <property type="entry name" value="DNA-binding response regulator ResD"/>
    <property type="match status" value="1"/>
</dbReference>
<evidence type="ECO:0000256" key="6">
    <source>
        <dbReference type="ARBA" id="ARBA00023163"/>
    </source>
</evidence>
<dbReference type="AlphaFoldDB" id="A0A0N8NSU2"/>
<evidence type="ECO:0000259" key="10">
    <source>
        <dbReference type="PROSITE" id="PS50110"/>
    </source>
</evidence>
<dbReference type="GO" id="GO:0000156">
    <property type="term" value="F:phosphorelay response regulator activity"/>
    <property type="evidence" value="ECO:0007669"/>
    <property type="project" value="TreeGrafter"/>
</dbReference>
<keyword evidence="13" id="KW-1185">Reference proteome</keyword>
<comment type="function">
    <text evidence="7">May play the central regulatory role in sporulation. It may be an element of the effector pathway responsible for the activation of sporulation genes in response to nutritional stress. Spo0A may act in concert with spo0H (a sigma factor) to control the expression of some genes that are critical to the sporulation process.</text>
</comment>
<evidence type="ECO:0000259" key="11">
    <source>
        <dbReference type="PROSITE" id="PS51755"/>
    </source>
</evidence>
<dbReference type="Pfam" id="PF00486">
    <property type="entry name" value="Trans_reg_C"/>
    <property type="match status" value="1"/>
</dbReference>
<protein>
    <recommendedName>
        <fullName evidence="1">Stage 0 sporulation protein A homolog</fullName>
    </recommendedName>
</protein>
<evidence type="ECO:0000256" key="5">
    <source>
        <dbReference type="ARBA" id="ARBA00023125"/>
    </source>
</evidence>
<feature type="modified residue" description="4-aspartylphosphate" evidence="8">
    <location>
        <position position="53"/>
    </location>
</feature>
<keyword evidence="4" id="KW-0805">Transcription regulation</keyword>
<evidence type="ECO:0000256" key="2">
    <source>
        <dbReference type="ARBA" id="ARBA00022553"/>
    </source>
</evidence>
<sequence>MGEKILIALEELLILKGLKFSLEQDGYNADAVENMDEAKTLAENNKYDLIIMDESIGNISSNDFYQRVREKYNTPFIVLTSNADMVDKNQGIYDYVLKPINIVDFKSKVNAALVKSRGESNQQTGVIKLWDITIDLSSRNIVAGNREIDLTSKEYSILVFLASNKNKVYSREELLDEIWGNEHTGDKRIVDVHIRRLREKIENDPSNPSYIITKWGSGYYFNG</sequence>
<feature type="DNA-binding region" description="OmpR/PhoB-type" evidence="9">
    <location>
        <begin position="124"/>
        <end position="223"/>
    </location>
</feature>
<dbReference type="Pfam" id="PF00072">
    <property type="entry name" value="Response_reg"/>
    <property type="match status" value="1"/>
</dbReference>
<evidence type="ECO:0000256" key="8">
    <source>
        <dbReference type="PROSITE-ProRule" id="PRU00169"/>
    </source>
</evidence>
<gene>
    <name evidence="12" type="primary">yycF_3</name>
    <name evidence="12" type="ORF">OXPF_34150</name>
</gene>
<dbReference type="PANTHER" id="PTHR48111:SF40">
    <property type="entry name" value="PHOSPHATE REGULON TRANSCRIPTIONAL REGULATORY PROTEIN PHOB"/>
    <property type="match status" value="1"/>
</dbReference>
<dbReference type="InterPro" id="IPR036388">
    <property type="entry name" value="WH-like_DNA-bd_sf"/>
</dbReference>
<proteinExistence type="predicted"/>
<dbReference type="OrthoDB" id="1779039at2"/>
<dbReference type="Gene3D" id="1.10.10.10">
    <property type="entry name" value="Winged helix-like DNA-binding domain superfamily/Winged helix DNA-binding domain"/>
    <property type="match status" value="1"/>
</dbReference>
<dbReference type="PANTHER" id="PTHR48111">
    <property type="entry name" value="REGULATOR OF RPOS"/>
    <property type="match status" value="1"/>
</dbReference>
<keyword evidence="2 8" id="KW-0597">Phosphoprotein</keyword>
<dbReference type="Proteomes" id="UP000050326">
    <property type="component" value="Unassembled WGS sequence"/>
</dbReference>
<dbReference type="CDD" id="cd00156">
    <property type="entry name" value="REC"/>
    <property type="match status" value="1"/>
</dbReference>
<dbReference type="InterPro" id="IPR016032">
    <property type="entry name" value="Sig_transdc_resp-reg_C-effctor"/>
</dbReference>
<evidence type="ECO:0000256" key="1">
    <source>
        <dbReference type="ARBA" id="ARBA00018672"/>
    </source>
</evidence>
<dbReference type="EMBL" id="LKET01000045">
    <property type="protein sequence ID" value="KPU42984.1"/>
    <property type="molecule type" value="Genomic_DNA"/>
</dbReference>
<evidence type="ECO:0000256" key="7">
    <source>
        <dbReference type="ARBA" id="ARBA00024867"/>
    </source>
</evidence>
<feature type="domain" description="Response regulatory" evidence="10">
    <location>
        <begin position="4"/>
        <end position="113"/>
    </location>
</feature>